<dbReference type="EMBL" id="KE126946">
    <property type="protein sequence ID" value="EPB65857.1"/>
    <property type="molecule type" value="Genomic_DNA"/>
</dbReference>
<organism evidence="2 3">
    <name type="scientific">Ancylostoma ceylanicum</name>
    <dbReference type="NCBI Taxonomy" id="53326"/>
    <lineage>
        <taxon>Eukaryota</taxon>
        <taxon>Metazoa</taxon>
        <taxon>Ecdysozoa</taxon>
        <taxon>Nematoda</taxon>
        <taxon>Chromadorea</taxon>
        <taxon>Rhabditida</taxon>
        <taxon>Rhabditina</taxon>
        <taxon>Rhabditomorpha</taxon>
        <taxon>Strongyloidea</taxon>
        <taxon>Ancylostomatidae</taxon>
        <taxon>Ancylostomatinae</taxon>
        <taxon>Ancylostoma</taxon>
    </lineage>
</organism>
<feature type="region of interest" description="Disordered" evidence="1">
    <location>
        <begin position="155"/>
        <end position="218"/>
    </location>
</feature>
<protein>
    <submittedName>
        <fullName evidence="2">Uncharacterized protein</fullName>
    </submittedName>
</protein>
<feature type="region of interest" description="Disordered" evidence="1">
    <location>
        <begin position="276"/>
        <end position="295"/>
    </location>
</feature>
<keyword evidence="3" id="KW-1185">Reference proteome</keyword>
<reference evidence="2 3" key="1">
    <citation type="submission" date="2013-05" db="EMBL/GenBank/DDBJ databases">
        <title>Draft genome of the parasitic nematode Anyclostoma ceylanicum.</title>
        <authorList>
            <person name="Mitreva M."/>
        </authorList>
    </citation>
    <scope>NUCLEOTIDE SEQUENCE [LARGE SCALE GENOMIC DNA]</scope>
</reference>
<feature type="compositionally biased region" description="Basic and acidic residues" evidence="1">
    <location>
        <begin position="185"/>
        <end position="201"/>
    </location>
</feature>
<evidence type="ECO:0000256" key="1">
    <source>
        <dbReference type="SAM" id="MobiDB-lite"/>
    </source>
</evidence>
<dbReference type="AlphaFoldDB" id="A0A0D6LDW9"/>
<dbReference type="Proteomes" id="UP000054495">
    <property type="component" value="Unassembled WGS sequence"/>
</dbReference>
<evidence type="ECO:0000313" key="2">
    <source>
        <dbReference type="EMBL" id="EPB65857.1"/>
    </source>
</evidence>
<evidence type="ECO:0000313" key="3">
    <source>
        <dbReference type="Proteomes" id="UP000054495"/>
    </source>
</evidence>
<accession>A0A0D6LDW9</accession>
<gene>
    <name evidence="2" type="ORF">ANCCEY_15066</name>
</gene>
<proteinExistence type="predicted"/>
<name>A0A0D6LDW9_9BILA</name>
<sequence length="295" mass="33284">MRTAPIPSDVSDFIVSSVLKEERILIQGGSNRIMDSNRIRREKWEQISHNVYIKFKLHLTANQIQVHFNNRRRSVLYGDRLEKKYRFQTGGGRDLNVERTIQDSNEKTTDTDKALYDYFSGRVAHRGLPNAESCALESSASLRKRKVSFSDDDTVVDISPVRRGGPVQSRSGSGTPDSCEDDGDGIGRESRPKLRVKREPLEQPIDQEVGDSDVSGVDAYTKPNVSEVQIRRATIKMLEKQGKLFDEWTRLAVQMQTSLRAINEILAALGKQIVPRTDPPSPRELCDNNLESSVL</sequence>